<keyword evidence="3" id="KW-1185">Reference proteome</keyword>
<dbReference type="AlphaFoldDB" id="A0A0D3FLE0"/>
<evidence type="ECO:0000256" key="1">
    <source>
        <dbReference type="SAM" id="MobiDB-lite"/>
    </source>
</evidence>
<dbReference type="HOGENOM" id="CLU_2871176_0_0_1"/>
<reference evidence="2" key="2">
    <citation type="submission" date="2015-03" db="UniProtKB">
        <authorList>
            <consortium name="EnsemblPlants"/>
        </authorList>
    </citation>
    <scope>IDENTIFICATION</scope>
</reference>
<dbReference type="EnsemblPlants" id="OBART03G26410.1">
    <property type="protein sequence ID" value="OBART03G26410.1"/>
    <property type="gene ID" value="OBART03G26410"/>
</dbReference>
<organism evidence="2">
    <name type="scientific">Oryza barthii</name>
    <dbReference type="NCBI Taxonomy" id="65489"/>
    <lineage>
        <taxon>Eukaryota</taxon>
        <taxon>Viridiplantae</taxon>
        <taxon>Streptophyta</taxon>
        <taxon>Embryophyta</taxon>
        <taxon>Tracheophyta</taxon>
        <taxon>Spermatophyta</taxon>
        <taxon>Magnoliopsida</taxon>
        <taxon>Liliopsida</taxon>
        <taxon>Poales</taxon>
        <taxon>Poaceae</taxon>
        <taxon>BOP clade</taxon>
        <taxon>Oryzoideae</taxon>
        <taxon>Oryzeae</taxon>
        <taxon>Oryzinae</taxon>
        <taxon>Oryza</taxon>
    </lineage>
</organism>
<name>A0A0D3FLE0_9ORYZ</name>
<sequence length="64" mass="7004">MAQQRRSLSSFSSTAAMRNIQRDLHGTRMKLAVTPINTSSAQLQLQQVPPLSRSASFDHPIAAP</sequence>
<dbReference type="PaxDb" id="65489-OBART03G26410.1"/>
<accession>A0A0D3FLE0</accession>
<feature type="region of interest" description="Disordered" evidence="1">
    <location>
        <begin position="42"/>
        <end position="64"/>
    </location>
</feature>
<evidence type="ECO:0000313" key="2">
    <source>
        <dbReference type="EnsemblPlants" id="OBART03G26410.1"/>
    </source>
</evidence>
<dbReference type="Proteomes" id="UP000026960">
    <property type="component" value="Chromosome 3"/>
</dbReference>
<evidence type="ECO:0000313" key="3">
    <source>
        <dbReference type="Proteomes" id="UP000026960"/>
    </source>
</evidence>
<proteinExistence type="predicted"/>
<dbReference type="Gramene" id="OBART03G26410.1">
    <property type="protein sequence ID" value="OBART03G26410.1"/>
    <property type="gene ID" value="OBART03G26410"/>
</dbReference>
<feature type="compositionally biased region" description="Polar residues" evidence="1">
    <location>
        <begin position="42"/>
        <end position="55"/>
    </location>
</feature>
<protein>
    <submittedName>
        <fullName evidence="2">Uncharacterized protein</fullName>
    </submittedName>
</protein>
<reference evidence="2" key="1">
    <citation type="journal article" date="2009" name="Rice">
        <title>De Novo Next Generation Sequencing of Plant Genomes.</title>
        <authorList>
            <person name="Rounsley S."/>
            <person name="Marri P.R."/>
            <person name="Yu Y."/>
            <person name="He R."/>
            <person name="Sisneros N."/>
            <person name="Goicoechea J.L."/>
            <person name="Lee S.J."/>
            <person name="Angelova A."/>
            <person name="Kudrna D."/>
            <person name="Luo M."/>
            <person name="Affourtit J."/>
            <person name="Desany B."/>
            <person name="Knight J."/>
            <person name="Niazi F."/>
            <person name="Egholm M."/>
            <person name="Wing R.A."/>
        </authorList>
    </citation>
    <scope>NUCLEOTIDE SEQUENCE [LARGE SCALE GENOMIC DNA]</scope>
    <source>
        <strain evidence="2">cv. IRGC 105608</strain>
    </source>
</reference>